<dbReference type="Pfam" id="PF13242">
    <property type="entry name" value="Hydrolase_like"/>
    <property type="match status" value="1"/>
</dbReference>
<dbReference type="InterPro" id="IPR006543">
    <property type="entry name" value="Histidinol-phos"/>
</dbReference>
<dbReference type="InterPro" id="IPR006549">
    <property type="entry name" value="HAD-SF_hydro_IIIA"/>
</dbReference>
<dbReference type="Proteomes" id="UP001061298">
    <property type="component" value="Chromosome"/>
</dbReference>
<evidence type="ECO:0000256" key="5">
    <source>
        <dbReference type="ARBA" id="ARBA00022801"/>
    </source>
</evidence>
<dbReference type="Gene3D" id="3.40.50.1000">
    <property type="entry name" value="HAD superfamily/HAD-like"/>
    <property type="match status" value="1"/>
</dbReference>
<reference evidence="8" key="1">
    <citation type="submission" date="2022-10" db="EMBL/GenBank/DDBJ databases">
        <authorList>
            <person name="Mo P."/>
        </authorList>
    </citation>
    <scope>NUCLEOTIDE SEQUENCE</scope>
    <source>
        <strain evidence="8">HUAS 13-4</strain>
    </source>
</reference>
<dbReference type="InterPro" id="IPR023214">
    <property type="entry name" value="HAD_sf"/>
</dbReference>
<evidence type="ECO:0000256" key="6">
    <source>
        <dbReference type="ARBA" id="ARBA00023277"/>
    </source>
</evidence>
<gene>
    <name evidence="8" type="ORF">N8I84_03930</name>
</gene>
<evidence type="ECO:0000256" key="4">
    <source>
        <dbReference type="ARBA" id="ARBA00022723"/>
    </source>
</evidence>
<proteinExistence type="inferred from homology"/>
<comment type="similarity">
    <text evidence="2">Belongs to the GmhB family.</text>
</comment>
<dbReference type="EMBL" id="CP106793">
    <property type="protein sequence ID" value="UXY17970.1"/>
    <property type="molecule type" value="Genomic_DNA"/>
</dbReference>
<keyword evidence="6" id="KW-0119">Carbohydrate metabolism</keyword>
<keyword evidence="3" id="KW-0963">Cytoplasm</keyword>
<evidence type="ECO:0000256" key="7">
    <source>
        <dbReference type="ARBA" id="ARBA00031828"/>
    </source>
</evidence>
<dbReference type="NCBIfam" id="TIGR01656">
    <property type="entry name" value="Histidinol-ppas"/>
    <property type="match status" value="1"/>
</dbReference>
<keyword evidence="5 8" id="KW-0378">Hydrolase</keyword>
<evidence type="ECO:0000256" key="2">
    <source>
        <dbReference type="ARBA" id="ARBA00005628"/>
    </source>
</evidence>
<dbReference type="SUPFAM" id="SSF56784">
    <property type="entry name" value="HAD-like"/>
    <property type="match status" value="1"/>
</dbReference>
<dbReference type="InterPro" id="IPR036412">
    <property type="entry name" value="HAD-like_sf"/>
</dbReference>
<evidence type="ECO:0000256" key="3">
    <source>
        <dbReference type="ARBA" id="ARBA00022490"/>
    </source>
</evidence>
<comment type="subcellular location">
    <subcellularLocation>
        <location evidence="1">Cytoplasm</location>
    </subcellularLocation>
</comment>
<keyword evidence="9" id="KW-1185">Reference proteome</keyword>
<evidence type="ECO:0000313" key="9">
    <source>
        <dbReference type="Proteomes" id="UP001061298"/>
    </source>
</evidence>
<dbReference type="NCBIfam" id="TIGR01662">
    <property type="entry name" value="HAD-SF-IIIA"/>
    <property type="match status" value="1"/>
</dbReference>
<protein>
    <recommendedName>
        <fullName evidence="7">D,D-heptose 1,7-bisphosphate phosphatase</fullName>
    </recommendedName>
</protein>
<dbReference type="RefSeq" id="WP_263228164.1">
    <property type="nucleotide sequence ID" value="NZ_CP106793.1"/>
</dbReference>
<evidence type="ECO:0000256" key="1">
    <source>
        <dbReference type="ARBA" id="ARBA00004496"/>
    </source>
</evidence>
<keyword evidence="4" id="KW-0479">Metal-binding</keyword>
<evidence type="ECO:0000313" key="8">
    <source>
        <dbReference type="EMBL" id="UXY17970.1"/>
    </source>
</evidence>
<name>A0ABY6DUB4_9ACTN</name>
<accession>A0ABY6DUB4</accession>
<dbReference type="InterPro" id="IPR004446">
    <property type="entry name" value="Heptose_bisP_phosphatase"/>
</dbReference>
<sequence>MAVPRTAGRPAAGGGTLPTAVLFDRDGTLVSDVPYNGDPARVEPMPTAREAVDAVRARGIPVGVVSNQSGVARGLLTRAQVEAVRRRVEELLGPFDVWAVCPHGPGDGCGCRKPAPGLVVAACARLGVPVERAVVIGDIGADMGAARAAGARGVLVPTPVTLPEEIQAAETTVGDLLAAVRLVLDPEDGSGHGPRAASIAGEAR</sequence>
<dbReference type="PANTHER" id="PTHR42891:SF1">
    <property type="entry name" value="D-GLYCERO-BETA-D-MANNO-HEPTOSE-1,7-BISPHOSPHATE 7-PHOSPHATASE"/>
    <property type="match status" value="1"/>
</dbReference>
<dbReference type="GO" id="GO:0016787">
    <property type="term" value="F:hydrolase activity"/>
    <property type="evidence" value="ECO:0007669"/>
    <property type="project" value="UniProtKB-KW"/>
</dbReference>
<organism evidence="8 9">
    <name type="scientific">Streptomyces cynarae</name>
    <dbReference type="NCBI Taxonomy" id="2981134"/>
    <lineage>
        <taxon>Bacteria</taxon>
        <taxon>Bacillati</taxon>
        <taxon>Actinomycetota</taxon>
        <taxon>Actinomycetes</taxon>
        <taxon>Kitasatosporales</taxon>
        <taxon>Streptomycetaceae</taxon>
        <taxon>Streptomyces</taxon>
    </lineage>
</organism>
<dbReference type="PANTHER" id="PTHR42891">
    <property type="entry name" value="D-GLYCERO-BETA-D-MANNO-HEPTOSE-1,7-BISPHOSPHATE 7-PHOSPHATASE"/>
    <property type="match status" value="1"/>
</dbReference>